<name>A0A5C5R9N1_9ACTN</name>
<reference evidence="1 2" key="1">
    <citation type="submission" date="2019-06" db="EMBL/GenBank/DDBJ databases">
        <title>Tsukamurella conjunctivitidis sp. nov., Tsukamurella assacharolytica sp. nov. and Tsukamurella sputae sp. nov. isolated from patients with conjunctivitis, bacteraemia (lymphoma) and respiratory infection (sputum) in Hong Kong.</title>
        <authorList>
            <person name="Teng J.L.L."/>
            <person name="Lee H.H."/>
            <person name="Fong J.Y.H."/>
            <person name="Fok K.M.N."/>
            <person name="Lau S.K.P."/>
            <person name="Woo P.C.Y."/>
        </authorList>
    </citation>
    <scope>NUCLEOTIDE SEQUENCE [LARGE SCALE GENOMIC DNA]</scope>
    <source>
        <strain evidence="1 2">HKU71</strain>
    </source>
</reference>
<dbReference type="RefSeq" id="WP_146560696.1">
    <property type="nucleotide sequence ID" value="NZ_VIGW01000004.1"/>
</dbReference>
<comment type="caution">
    <text evidence="1">The sequence shown here is derived from an EMBL/GenBank/DDBJ whole genome shotgun (WGS) entry which is preliminary data.</text>
</comment>
<sequence length="148" mass="15811">MVLDACRLEYRAPSVKGCQVCRYRPRRHRTGRGGLIYFNVQAEATDAAARSSAAAASSSAAAASSAVAAAALRDRARAAAPAEIAEAARERAKCGPDPAEGNYHFDALETRLCKLSVFEKYGTCDQSESKNLTLDNCVDWLIGKGKVK</sequence>
<dbReference type="AlphaFoldDB" id="A0A5C5R9N1"/>
<gene>
    <name evidence="1" type="ORF">FK529_09205</name>
</gene>
<keyword evidence="2" id="KW-1185">Reference proteome</keyword>
<organism evidence="1 2">
    <name type="scientific">Tsukamurella asaccharolytica</name>
    <dbReference type="NCBI Taxonomy" id="2592067"/>
    <lineage>
        <taxon>Bacteria</taxon>
        <taxon>Bacillati</taxon>
        <taxon>Actinomycetota</taxon>
        <taxon>Actinomycetes</taxon>
        <taxon>Mycobacteriales</taxon>
        <taxon>Tsukamurellaceae</taxon>
        <taxon>Tsukamurella</taxon>
    </lineage>
</organism>
<evidence type="ECO:0000313" key="2">
    <source>
        <dbReference type="Proteomes" id="UP000317291"/>
    </source>
</evidence>
<dbReference type="EMBL" id="VIGW01000004">
    <property type="protein sequence ID" value="TWS19372.1"/>
    <property type="molecule type" value="Genomic_DNA"/>
</dbReference>
<protein>
    <submittedName>
        <fullName evidence="1">Uncharacterized protein</fullName>
    </submittedName>
</protein>
<evidence type="ECO:0000313" key="1">
    <source>
        <dbReference type="EMBL" id="TWS19372.1"/>
    </source>
</evidence>
<accession>A0A5C5R9N1</accession>
<dbReference type="Proteomes" id="UP000317291">
    <property type="component" value="Unassembled WGS sequence"/>
</dbReference>
<proteinExistence type="predicted"/>